<comment type="similarity">
    <text evidence="2 4">Belongs to the NAC-beta family.</text>
</comment>
<dbReference type="InterPro" id="IPR038187">
    <property type="entry name" value="NAC_A/B_dom_sf"/>
</dbReference>
<dbReference type="Pfam" id="PF01849">
    <property type="entry name" value="NAC"/>
    <property type="match status" value="1"/>
</dbReference>
<name>A0A5E8BT25_9ASCO</name>
<dbReference type="SMART" id="SM01407">
    <property type="entry name" value="NAC"/>
    <property type="match status" value="1"/>
</dbReference>
<dbReference type="AlphaFoldDB" id="A0A5E8BT25"/>
<comment type="subcellular location">
    <subcellularLocation>
        <location evidence="1">Cytoplasm</location>
    </subcellularLocation>
</comment>
<evidence type="ECO:0000256" key="5">
    <source>
        <dbReference type="SAM" id="MobiDB-lite"/>
    </source>
</evidence>
<keyword evidence="4" id="KW-0805">Transcription regulation</keyword>
<keyword evidence="4" id="KW-0804">Transcription</keyword>
<evidence type="ECO:0000313" key="8">
    <source>
        <dbReference type="Proteomes" id="UP000398389"/>
    </source>
</evidence>
<dbReference type="GO" id="GO:0015031">
    <property type="term" value="P:protein transport"/>
    <property type="evidence" value="ECO:0007669"/>
    <property type="project" value="UniProtKB-KW"/>
</dbReference>
<dbReference type="EMBL" id="CABVLU010000002">
    <property type="protein sequence ID" value="VVT51875.1"/>
    <property type="molecule type" value="Genomic_DNA"/>
</dbReference>
<evidence type="ECO:0000256" key="4">
    <source>
        <dbReference type="RuleBase" id="RU361272"/>
    </source>
</evidence>
<sequence length="157" mass="16962">MVLDAEKLAKLQQSVRIGGKGTPRRKVKKTTKSTEADEAKIQGALKKLNAQTIQGIDQVNFFNDDGTVLHFPRPNVQAATSSNTFAIHGRPQQKQLEELMPGIITQLGAENIDKLRELASQLGSGLKQGAEGLEASGEPEDEGIPELVSGENFDKVD</sequence>
<evidence type="ECO:0000256" key="1">
    <source>
        <dbReference type="ARBA" id="ARBA00004496"/>
    </source>
</evidence>
<proteinExistence type="inferred from homology"/>
<reference evidence="7 8" key="1">
    <citation type="submission" date="2019-09" db="EMBL/GenBank/DDBJ databases">
        <authorList>
            <person name="Brejova B."/>
        </authorList>
    </citation>
    <scope>NUCLEOTIDE SEQUENCE [LARGE SCALE GENOMIC DNA]</scope>
</reference>
<dbReference type="OrthoDB" id="8033832at2759"/>
<dbReference type="InterPro" id="IPR002715">
    <property type="entry name" value="Nas_poly-pep-assoc_cplx_dom"/>
</dbReference>
<comment type="subunit">
    <text evidence="4">Part of the nascent polypeptide-associated complex (NAC).</text>
</comment>
<dbReference type="CDD" id="cd22055">
    <property type="entry name" value="NAC_BTF3"/>
    <property type="match status" value="1"/>
</dbReference>
<evidence type="ECO:0000256" key="2">
    <source>
        <dbReference type="ARBA" id="ARBA00005296"/>
    </source>
</evidence>
<dbReference type="Proteomes" id="UP000398389">
    <property type="component" value="Unassembled WGS sequence"/>
</dbReference>
<feature type="region of interest" description="Disordered" evidence="5">
    <location>
        <begin position="127"/>
        <end position="157"/>
    </location>
</feature>
<dbReference type="GeneID" id="43582060"/>
<feature type="domain" description="NAC-A/B" evidence="6">
    <location>
        <begin position="35"/>
        <end position="100"/>
    </location>
</feature>
<dbReference type="GO" id="GO:0005854">
    <property type="term" value="C:nascent polypeptide-associated complex"/>
    <property type="evidence" value="ECO:0007669"/>
    <property type="project" value="UniProtKB-ARBA"/>
</dbReference>
<dbReference type="FunFam" id="2.20.70.30:FF:000001">
    <property type="entry name" value="Transcription factor BTF3 homolog"/>
    <property type="match status" value="1"/>
</dbReference>
<evidence type="ECO:0000313" key="7">
    <source>
        <dbReference type="EMBL" id="VVT51875.1"/>
    </source>
</evidence>
<accession>A0A5E8BT25</accession>
<gene>
    <name evidence="7" type="ORF">SAPINGB_P003242</name>
</gene>
<evidence type="ECO:0000259" key="6">
    <source>
        <dbReference type="PROSITE" id="PS51151"/>
    </source>
</evidence>
<protein>
    <recommendedName>
        <fullName evidence="4">Nascent polypeptide-associated complex subunit beta</fullName>
    </recommendedName>
</protein>
<dbReference type="GO" id="GO:0006613">
    <property type="term" value="P:cotranslational protein targeting to membrane"/>
    <property type="evidence" value="ECO:0007669"/>
    <property type="project" value="UniProtKB-ARBA"/>
</dbReference>
<dbReference type="RefSeq" id="XP_031853851.1">
    <property type="nucleotide sequence ID" value="XM_031997960.1"/>
</dbReference>
<evidence type="ECO:0000256" key="3">
    <source>
        <dbReference type="ARBA" id="ARBA00022927"/>
    </source>
</evidence>
<keyword evidence="3" id="KW-0813">Transport</keyword>
<keyword evidence="8" id="KW-1185">Reference proteome</keyword>
<keyword evidence="3" id="KW-0653">Protein transport</keyword>
<dbReference type="InterPro" id="IPR039370">
    <property type="entry name" value="BTF3"/>
</dbReference>
<organism evidence="7 8">
    <name type="scientific">Magnusiomyces paraingens</name>
    <dbReference type="NCBI Taxonomy" id="2606893"/>
    <lineage>
        <taxon>Eukaryota</taxon>
        <taxon>Fungi</taxon>
        <taxon>Dikarya</taxon>
        <taxon>Ascomycota</taxon>
        <taxon>Saccharomycotina</taxon>
        <taxon>Dipodascomycetes</taxon>
        <taxon>Dipodascales</taxon>
        <taxon>Dipodascaceae</taxon>
        <taxon>Magnusiomyces</taxon>
    </lineage>
</organism>
<dbReference type="PROSITE" id="PS51151">
    <property type="entry name" value="NAC_AB"/>
    <property type="match status" value="1"/>
</dbReference>
<dbReference type="PANTHER" id="PTHR10351">
    <property type="entry name" value="TRANSCRIPTION FACTOR BTF3 FAMILY MEMBER"/>
    <property type="match status" value="1"/>
</dbReference>
<dbReference type="Gene3D" id="2.20.70.30">
    <property type="entry name" value="Nascent polypeptide-associated complex domain"/>
    <property type="match status" value="1"/>
</dbReference>